<sequence length="652" mass="73648">MIRILLFALLMIVFAGKGKAESIIDATEISFVRLSPDGDQLAYAKQKDSISEIYVKHSETRISQPFNLNQLKLNKHRLQNLQWVNKRVLLIELSQEVIGIGNLENTRSQIKRYLLKISEDQTTFNQFKEIESEGWISHIDAEKGRILFARSSRNSSVYSLNPDTILSAPSSTGKFRLIDAGEVTAKNKIQTTNGYVVRWFFHNNQPSAALKFTDTKVMELSQFNQQGERSVYTWKLGEEDEPTVSLDSLIPIGYNGTKDRYYATFKENDYNQTLYEIDYHSHSFTQLETHSDGKIIKLIQSQINHELIGATVINQGRIGDIYFSNNENNFELSDQLSVEIARSPNDTHTLRYTEASSHPGKFSIIDKNGRTTLQLMRLPHFDPTPYSQTDSRFINRDGQRINYFQTYPRNVAPQGLLVLIHGGPIGAYDTPYFDQQAEFFARQGLVVVRVNYRGSGGYGKAFLEAGKAEWSTGMLNDILASTQETLNTPRFKHLPVCIGGFSYGGYAAAQLAATHPEVFQCAFSAAGVSDLNLLMQDTSMSRRQFNWLMEQLGDAANEPEMLYRLSPVASINQDMGPLLIIHGSKDERAPVEHAYRLHNNAKSLGLPVTLVELADEDHYFDLPGSKQKVFSAISDFLKNAMQSRPKDSDTNR</sequence>
<evidence type="ECO:0000256" key="1">
    <source>
        <dbReference type="ARBA" id="ARBA00022801"/>
    </source>
</evidence>
<keyword evidence="4" id="KW-1185">Reference proteome</keyword>
<dbReference type="InterPro" id="IPR001375">
    <property type="entry name" value="Peptidase_S9_cat"/>
</dbReference>
<dbReference type="HOGENOM" id="CLU_008615_3_1_6"/>
<dbReference type="KEGG" id="saga:M5M_13775"/>
<name>K4KP53_SIMAS</name>
<accession>K4KP53</accession>
<dbReference type="AlphaFoldDB" id="K4KP53"/>
<keyword evidence="1" id="KW-0378">Hydrolase</keyword>
<dbReference type="PANTHER" id="PTHR42776">
    <property type="entry name" value="SERINE PEPTIDASE S9 FAMILY MEMBER"/>
    <property type="match status" value="1"/>
</dbReference>
<evidence type="ECO:0000313" key="3">
    <source>
        <dbReference type="EMBL" id="AFU99893.1"/>
    </source>
</evidence>
<protein>
    <submittedName>
        <fullName evidence="3">Peptidase S9 prolyl oligopeptidase</fullName>
    </submittedName>
</protein>
<dbReference type="PANTHER" id="PTHR42776:SF27">
    <property type="entry name" value="DIPEPTIDYL PEPTIDASE FAMILY MEMBER 6"/>
    <property type="match status" value="1"/>
</dbReference>
<feature type="domain" description="Peptidase S9 prolyl oligopeptidase catalytic" evidence="2">
    <location>
        <begin position="432"/>
        <end position="643"/>
    </location>
</feature>
<organism evidence="3 4">
    <name type="scientific">Simiduia agarivorans (strain DSM 21679 / JCM 13881 / BCRC 17597 / SA1)</name>
    <dbReference type="NCBI Taxonomy" id="1117647"/>
    <lineage>
        <taxon>Bacteria</taxon>
        <taxon>Pseudomonadati</taxon>
        <taxon>Pseudomonadota</taxon>
        <taxon>Gammaproteobacteria</taxon>
        <taxon>Cellvibrionales</taxon>
        <taxon>Cellvibrionaceae</taxon>
        <taxon>Simiduia</taxon>
    </lineage>
</organism>
<dbReference type="InterPro" id="IPR029058">
    <property type="entry name" value="AB_hydrolase_fold"/>
</dbReference>
<dbReference type="GO" id="GO:0004252">
    <property type="term" value="F:serine-type endopeptidase activity"/>
    <property type="evidence" value="ECO:0007669"/>
    <property type="project" value="TreeGrafter"/>
</dbReference>
<dbReference type="Proteomes" id="UP000000466">
    <property type="component" value="Chromosome"/>
</dbReference>
<dbReference type="Pfam" id="PF00326">
    <property type="entry name" value="Peptidase_S9"/>
    <property type="match status" value="1"/>
</dbReference>
<gene>
    <name evidence="3" type="ordered locus">M5M_13775</name>
</gene>
<proteinExistence type="predicted"/>
<reference evidence="3 4" key="1">
    <citation type="journal article" date="2013" name="Genome Announc.">
        <title>Complete genome sequence of Simiduia agarivorans SA1(T), a marine bacterium able to degrade a variety of polysaccharides.</title>
        <authorList>
            <person name="Lin S.Y."/>
            <person name="Shieh W.Y."/>
            <person name="Chen J.S."/>
            <person name="Tang S.L."/>
        </authorList>
    </citation>
    <scope>NUCLEOTIDE SEQUENCE [LARGE SCALE GENOMIC DNA]</scope>
    <source>
        <strain evidence="4">DSM 21679 / JCM 13881 / BCRC 17597 / SA1</strain>
    </source>
</reference>
<dbReference type="SUPFAM" id="SSF82171">
    <property type="entry name" value="DPP6 N-terminal domain-like"/>
    <property type="match status" value="1"/>
</dbReference>
<dbReference type="SUPFAM" id="SSF53474">
    <property type="entry name" value="alpha/beta-Hydrolases"/>
    <property type="match status" value="1"/>
</dbReference>
<dbReference type="RefSeq" id="WP_015048055.1">
    <property type="nucleotide sequence ID" value="NC_018868.3"/>
</dbReference>
<evidence type="ECO:0000259" key="2">
    <source>
        <dbReference type="Pfam" id="PF00326"/>
    </source>
</evidence>
<dbReference type="STRING" id="1117647.M5M_13775"/>
<dbReference type="EMBL" id="CP003746">
    <property type="protein sequence ID" value="AFU99893.1"/>
    <property type="molecule type" value="Genomic_DNA"/>
</dbReference>
<dbReference type="OrthoDB" id="4269629at2"/>
<dbReference type="Gene3D" id="3.40.50.1820">
    <property type="entry name" value="alpha/beta hydrolase"/>
    <property type="match status" value="1"/>
</dbReference>
<dbReference type="GO" id="GO:0006508">
    <property type="term" value="P:proteolysis"/>
    <property type="evidence" value="ECO:0007669"/>
    <property type="project" value="InterPro"/>
</dbReference>
<evidence type="ECO:0000313" key="4">
    <source>
        <dbReference type="Proteomes" id="UP000000466"/>
    </source>
</evidence>
<dbReference type="eggNOG" id="COG1506">
    <property type="taxonomic scope" value="Bacteria"/>
</dbReference>